<dbReference type="Proteomes" id="UP001186944">
    <property type="component" value="Unassembled WGS sequence"/>
</dbReference>
<accession>A0AA88XNG0</accession>
<organism evidence="4 5">
    <name type="scientific">Pinctada imbricata</name>
    <name type="common">Atlantic pearl-oyster</name>
    <name type="synonym">Pinctada martensii</name>
    <dbReference type="NCBI Taxonomy" id="66713"/>
    <lineage>
        <taxon>Eukaryota</taxon>
        <taxon>Metazoa</taxon>
        <taxon>Spiralia</taxon>
        <taxon>Lophotrochozoa</taxon>
        <taxon>Mollusca</taxon>
        <taxon>Bivalvia</taxon>
        <taxon>Autobranchia</taxon>
        <taxon>Pteriomorphia</taxon>
        <taxon>Pterioida</taxon>
        <taxon>Pterioidea</taxon>
        <taxon>Pteriidae</taxon>
        <taxon>Pinctada</taxon>
    </lineage>
</organism>
<dbReference type="InterPro" id="IPR037189">
    <property type="entry name" value="HBS1-like_N_sf"/>
</dbReference>
<feature type="compositionally biased region" description="Polar residues" evidence="2">
    <location>
        <begin position="63"/>
        <end position="92"/>
    </location>
</feature>
<comment type="caution">
    <text evidence="4">The sequence shown here is derived from an EMBL/GenBank/DDBJ whole genome shotgun (WGS) entry which is preliminary data.</text>
</comment>
<dbReference type="PROSITE" id="PS50097">
    <property type="entry name" value="BTB"/>
    <property type="match status" value="1"/>
</dbReference>
<dbReference type="PANTHER" id="PTHR31997:SF1">
    <property type="entry name" value="AGAP003710-PA"/>
    <property type="match status" value="1"/>
</dbReference>
<feature type="region of interest" description="Disordered" evidence="2">
    <location>
        <begin position="49"/>
        <end position="92"/>
    </location>
</feature>
<keyword evidence="5" id="KW-1185">Reference proteome</keyword>
<evidence type="ECO:0000313" key="4">
    <source>
        <dbReference type="EMBL" id="KAK3089222.1"/>
    </source>
</evidence>
<dbReference type="InterPro" id="IPR039630">
    <property type="entry name" value="FAM149"/>
</dbReference>
<dbReference type="InterPro" id="IPR022194">
    <property type="entry name" value="DUF3719"/>
</dbReference>
<feature type="region of interest" description="Disordered" evidence="2">
    <location>
        <begin position="661"/>
        <end position="681"/>
    </location>
</feature>
<dbReference type="InterPro" id="IPR011333">
    <property type="entry name" value="SKP1/BTB/POZ_sf"/>
</dbReference>
<dbReference type="InterPro" id="IPR000210">
    <property type="entry name" value="BTB/POZ_dom"/>
</dbReference>
<feature type="region of interest" description="Disordered" evidence="2">
    <location>
        <begin position="828"/>
        <end position="848"/>
    </location>
</feature>
<protein>
    <recommendedName>
        <fullName evidence="3">BTB domain-containing protein</fullName>
    </recommendedName>
</protein>
<dbReference type="Gene3D" id="1.10.8.10">
    <property type="entry name" value="DNA helicase RuvA subunit, C-terminal domain"/>
    <property type="match status" value="1"/>
</dbReference>
<proteinExistence type="inferred from homology"/>
<name>A0AA88XNG0_PINIB</name>
<sequence length="1202" mass="135639">MDWPGPSTASVPKFITDGVDCPKYRCMTSYATPLPQEFLGTVAEALTSYHGTPSSSGRSSPTITETQSTASTAQGDWTTGNTTERSSTDSTYSWDEFDKQAAKTVQFFFDQIDSVLYEQKDGPQHIRKECQEWEAQFPHLRILGKQMLSLQESGYKSIPREGSRPSTGTVGLMDVTDLDISGAQDIQGLTLSGKGISIKRPPVEVGASRSGTDRVFNEYTHLEEEVFAQDGVYEEIIAIEFKDIYEDYTDKKQLTPRRRKFGYPPITPNLSIKDSVISSAFDSLWQEIVECVSLAGTVDTAGIEGKIFFINRSEFSLSEAGDVSWKISDGSEAMPFFCSDTYEVVNRPKMVYLKFFGTLAEHVIEFKVEVSDDLMLLTCERCCLLQCQKVSTDSLKSHKTFSFHQALEEGYFSDLSIKAENGTQFKVHSLICQIVAPDLPWSSIVPPLSGLPEDVLRTVTFYLYNECLPQGLTEKTAKDCIQCVAKMPGLGKFVQLCEIFLKNTALKQQIISLIDDMHSCADRMIDLFKSKKQNVGGLLPDDALAINPPKLCYIIKQAAREGAIACSKLVILCNLFASRSGDLPQEERHEIIKYTRSRLPVFLKQLHELSDTFKFQLSFVNAEQKHEIATYILPEVENILATVTSVVEEFQAALDPAINENLSKSSHASEKPEKKEKKEPVKDLLGKTLRNAIHIRELKLLKQMHEFASSRFEQFIQKKQFFNEKSEAEKIVIIKHVLESLKNREVPMFLERIEELMYVIEDKFKWREWKYLFKLGSSKVAWGVSKLCSYKSVLQPSIKRVVDLVAKEQFTAALVSLGLWSQEQNSERIETCNTSNSSSTTSSNHPKQPQYLQLSAVESLCVPPPPEESILARGAIDLFKRKEKTDMVFEMVLVHDIGDTVIDHTHGEPIERQESDRDVEVYEIPAHRVILASRCKWFSRALQSGMRESIDKKISIHDTNPEVFSLFLEYLYGGQLNVKDLTTDHLSELLSLADRYEVAGLQEVCEMSLKSHIDKETAVYLFSLADQVQSKSLKERVLSYMVENQEVLDEDSFVHLPQHLKSEVEEALAADWSAVLSYMVENQEVLDEDSFVHLPQHLKSEVEEALAADCDNSSSRHNMSDSPSSSSLEDMIHHVSLNARRYSSSSSSSEINVLADQQRLNECVLALREVIGDDVPHDDLVQFVLAADYDISRAINFYFQSS</sequence>
<dbReference type="EMBL" id="VSWD01000010">
    <property type="protein sequence ID" value="KAK3089222.1"/>
    <property type="molecule type" value="Genomic_DNA"/>
</dbReference>
<gene>
    <name evidence="4" type="ORF">FSP39_001872</name>
</gene>
<evidence type="ECO:0000256" key="2">
    <source>
        <dbReference type="SAM" id="MobiDB-lite"/>
    </source>
</evidence>
<evidence type="ECO:0000256" key="1">
    <source>
        <dbReference type="ARBA" id="ARBA00008309"/>
    </source>
</evidence>
<comment type="similarity">
    <text evidence="1">Belongs to the FAM149 family.</text>
</comment>
<feature type="domain" description="BTB" evidence="3">
    <location>
        <begin position="923"/>
        <end position="980"/>
    </location>
</feature>
<dbReference type="Pfam" id="PF00651">
    <property type="entry name" value="BTB"/>
    <property type="match status" value="1"/>
</dbReference>
<feature type="compositionally biased region" description="Basic and acidic residues" evidence="2">
    <location>
        <begin position="667"/>
        <end position="681"/>
    </location>
</feature>
<feature type="compositionally biased region" description="Low complexity" evidence="2">
    <location>
        <begin position="833"/>
        <end position="844"/>
    </location>
</feature>
<dbReference type="SMART" id="SM00225">
    <property type="entry name" value="BTB"/>
    <property type="match status" value="1"/>
</dbReference>
<evidence type="ECO:0000313" key="5">
    <source>
        <dbReference type="Proteomes" id="UP001186944"/>
    </source>
</evidence>
<dbReference type="Gene3D" id="3.30.710.10">
    <property type="entry name" value="Potassium Channel Kv1.1, Chain A"/>
    <property type="match status" value="1"/>
</dbReference>
<dbReference type="Pfam" id="PF12516">
    <property type="entry name" value="DUF3719"/>
    <property type="match status" value="1"/>
</dbReference>
<reference evidence="4" key="1">
    <citation type="submission" date="2019-08" db="EMBL/GenBank/DDBJ databases">
        <title>The improved chromosome-level genome for the pearl oyster Pinctada fucata martensii using PacBio sequencing and Hi-C.</title>
        <authorList>
            <person name="Zheng Z."/>
        </authorList>
    </citation>
    <scope>NUCLEOTIDE SEQUENCE</scope>
    <source>
        <strain evidence="4">ZZ-2019</strain>
        <tissue evidence="4">Adductor muscle</tissue>
    </source>
</reference>
<feature type="compositionally biased region" description="Low complexity" evidence="2">
    <location>
        <begin position="51"/>
        <end position="62"/>
    </location>
</feature>
<dbReference type="SUPFAM" id="SSF54695">
    <property type="entry name" value="POZ domain"/>
    <property type="match status" value="1"/>
</dbReference>
<dbReference type="PANTHER" id="PTHR31997">
    <property type="entry name" value="AGAP003710-PA"/>
    <property type="match status" value="1"/>
</dbReference>
<evidence type="ECO:0000259" key="3">
    <source>
        <dbReference type="PROSITE" id="PS50097"/>
    </source>
</evidence>
<dbReference type="SUPFAM" id="SSF109732">
    <property type="entry name" value="HBS1-like domain"/>
    <property type="match status" value="1"/>
</dbReference>
<dbReference type="CDD" id="cd14733">
    <property type="entry name" value="BACK"/>
    <property type="match status" value="1"/>
</dbReference>
<dbReference type="AlphaFoldDB" id="A0AA88XNG0"/>